<comment type="subcellular location">
    <subcellularLocation>
        <location evidence="1">Endoplasmic reticulum membrane</location>
        <topology evidence="1">Multi-pass membrane protein</topology>
    </subcellularLocation>
</comment>
<evidence type="ECO:0000313" key="8">
    <source>
        <dbReference type="Proteomes" id="UP000019804"/>
    </source>
</evidence>
<dbReference type="Pfam" id="PF11779">
    <property type="entry name" value="SPT_ssu-like"/>
    <property type="match status" value="1"/>
</dbReference>
<keyword evidence="3" id="KW-0256">Endoplasmic reticulum</keyword>
<evidence type="ECO:0000256" key="4">
    <source>
        <dbReference type="ARBA" id="ARBA00022989"/>
    </source>
</evidence>
<reference evidence="8" key="1">
    <citation type="journal article" date="2014" name="Nat. Commun.">
        <title>Genomic adaptations of the halophilic Dead Sea filamentous fungus Eurotium rubrum.</title>
        <authorList>
            <person name="Kis-Papo T."/>
            <person name="Weig A.R."/>
            <person name="Riley R."/>
            <person name="Persoh D."/>
            <person name="Salamov A."/>
            <person name="Sun H."/>
            <person name="Lipzen A."/>
            <person name="Wasser S.P."/>
            <person name="Rambold G."/>
            <person name="Grigoriev I.V."/>
            <person name="Nevo E."/>
        </authorList>
    </citation>
    <scope>NUCLEOTIDE SEQUENCE [LARGE SCALE GENOMIC DNA]</scope>
    <source>
        <strain evidence="8">CBS 135680</strain>
    </source>
</reference>
<dbReference type="OrthoDB" id="202672at2759"/>
<dbReference type="AlphaFoldDB" id="A0A017SJT7"/>
<dbReference type="HOGENOM" id="CLU_123432_0_0_1"/>
<evidence type="ECO:0000313" key="7">
    <source>
        <dbReference type="EMBL" id="EYE96545.1"/>
    </source>
</evidence>
<dbReference type="RefSeq" id="XP_040640233.1">
    <property type="nucleotide sequence ID" value="XM_040779649.1"/>
</dbReference>
<sequence length="150" mass="16458">MATTEMQSFYTPSTSTHISSHAPAAVDELINKYSSTMSTTTSAPPASQPRRGLLGRAVDRIHLEYYRYEVTFGIYVLTPGEKLAANTFVMVFMTLLLWALLLYFPALLYNKLSRLVWLLTGHSGEEMGAVLGILDTRTGATSPAFSSPTS</sequence>
<dbReference type="EMBL" id="KK088418">
    <property type="protein sequence ID" value="EYE96545.1"/>
    <property type="molecule type" value="Genomic_DNA"/>
</dbReference>
<keyword evidence="2 6" id="KW-0812">Transmembrane</keyword>
<organism evidence="7 8">
    <name type="scientific">Aspergillus ruber (strain CBS 135680)</name>
    <dbReference type="NCBI Taxonomy" id="1388766"/>
    <lineage>
        <taxon>Eukaryota</taxon>
        <taxon>Fungi</taxon>
        <taxon>Dikarya</taxon>
        <taxon>Ascomycota</taxon>
        <taxon>Pezizomycotina</taxon>
        <taxon>Eurotiomycetes</taxon>
        <taxon>Eurotiomycetidae</taxon>
        <taxon>Eurotiales</taxon>
        <taxon>Aspergillaceae</taxon>
        <taxon>Aspergillus</taxon>
        <taxon>Aspergillus subgen. Aspergillus</taxon>
    </lineage>
</organism>
<evidence type="ECO:0000256" key="1">
    <source>
        <dbReference type="ARBA" id="ARBA00004477"/>
    </source>
</evidence>
<keyword evidence="4 6" id="KW-1133">Transmembrane helix</keyword>
<protein>
    <submittedName>
        <fullName evidence="7">Uncharacterized protein</fullName>
    </submittedName>
</protein>
<keyword evidence="5 6" id="KW-0472">Membrane</keyword>
<dbReference type="InterPro" id="IPR024512">
    <property type="entry name" value="Ser_palmitoyltrfase_ssu-like"/>
</dbReference>
<accession>A0A017SJT7</accession>
<evidence type="ECO:0000256" key="2">
    <source>
        <dbReference type="ARBA" id="ARBA00022692"/>
    </source>
</evidence>
<dbReference type="Proteomes" id="UP000019804">
    <property type="component" value="Unassembled WGS sequence"/>
</dbReference>
<dbReference type="STRING" id="1388766.A0A017SJT7"/>
<evidence type="ECO:0000256" key="6">
    <source>
        <dbReference type="SAM" id="Phobius"/>
    </source>
</evidence>
<proteinExistence type="predicted"/>
<name>A0A017SJT7_ASPRC</name>
<gene>
    <name evidence="7" type="ORF">EURHEDRAFT_385371</name>
</gene>
<keyword evidence="8" id="KW-1185">Reference proteome</keyword>
<evidence type="ECO:0000256" key="3">
    <source>
        <dbReference type="ARBA" id="ARBA00022824"/>
    </source>
</evidence>
<evidence type="ECO:0000256" key="5">
    <source>
        <dbReference type="ARBA" id="ARBA00023136"/>
    </source>
</evidence>
<dbReference type="GeneID" id="63694773"/>
<dbReference type="GO" id="GO:0005789">
    <property type="term" value="C:endoplasmic reticulum membrane"/>
    <property type="evidence" value="ECO:0007669"/>
    <property type="project" value="UniProtKB-SubCell"/>
</dbReference>
<feature type="transmembrane region" description="Helical" evidence="6">
    <location>
        <begin position="83"/>
        <end position="104"/>
    </location>
</feature>